<dbReference type="EMBL" id="CP062222">
    <property type="protein sequence ID" value="QTC90287.1"/>
    <property type="molecule type" value="Genomic_DNA"/>
</dbReference>
<reference evidence="1" key="1">
    <citation type="submission" date="2020-09" db="EMBL/GenBank/DDBJ databases">
        <title>Brevundimonas sp. LVF2 isolated from a puddle in Goettingen, Germany.</title>
        <authorList>
            <person name="Friedrich I."/>
            <person name="Klassen A."/>
            <person name="Hannes N."/>
            <person name="Schneider D."/>
            <person name="Hertel R."/>
            <person name="Daniel R."/>
        </authorList>
    </citation>
    <scope>NUCLEOTIDE SEQUENCE</scope>
    <source>
        <strain evidence="1">LVF2</strain>
    </source>
</reference>
<sequence length="111" mass="11802">MTSIDPQTCRRALREISEIAAVAVLQDSQMTEQEALQAIAAIADWTIEETPGDHAACADVVRRLDAMTQAVDFDALGDHEATALFDNVLGLLKSHPGPARSGVMDGGLEAQ</sequence>
<dbReference type="Proteomes" id="UP000663918">
    <property type="component" value="Chromosome"/>
</dbReference>
<dbReference type="AlphaFoldDB" id="A0A975C002"/>
<dbReference type="KEGG" id="bgoe:IFJ75_13505"/>
<gene>
    <name evidence="1" type="ORF">IFJ75_13505</name>
</gene>
<accession>A0A975C002</accession>
<name>A0A975C002_9CAUL</name>
<organism evidence="1 2">
    <name type="scientific">Brevundimonas goettingensis</name>
    <dbReference type="NCBI Taxonomy" id="2774190"/>
    <lineage>
        <taxon>Bacteria</taxon>
        <taxon>Pseudomonadati</taxon>
        <taxon>Pseudomonadota</taxon>
        <taxon>Alphaproteobacteria</taxon>
        <taxon>Caulobacterales</taxon>
        <taxon>Caulobacteraceae</taxon>
        <taxon>Brevundimonas</taxon>
    </lineage>
</organism>
<protein>
    <submittedName>
        <fullName evidence="1">Uncharacterized protein</fullName>
    </submittedName>
</protein>
<evidence type="ECO:0000313" key="1">
    <source>
        <dbReference type="EMBL" id="QTC90287.1"/>
    </source>
</evidence>
<dbReference type="RefSeq" id="WP_207868709.1">
    <property type="nucleotide sequence ID" value="NZ_CP062222.1"/>
</dbReference>
<proteinExistence type="predicted"/>
<keyword evidence="2" id="KW-1185">Reference proteome</keyword>
<evidence type="ECO:0000313" key="2">
    <source>
        <dbReference type="Proteomes" id="UP000663918"/>
    </source>
</evidence>